<reference evidence="2" key="2">
    <citation type="submission" date="2023-05" db="EMBL/GenBank/DDBJ databases">
        <authorList>
            <person name="Fouks B."/>
        </authorList>
    </citation>
    <scope>NUCLEOTIDE SEQUENCE</scope>
    <source>
        <strain evidence="2">Stay&amp;Tobe</strain>
        <tissue evidence="2">Testes</tissue>
    </source>
</reference>
<accession>A0AAD8E9C6</accession>
<dbReference type="AlphaFoldDB" id="A0AAD8E9C6"/>
<gene>
    <name evidence="2" type="ORF">L9F63_003502</name>
</gene>
<feature type="non-terminal residue" evidence="2">
    <location>
        <position position="50"/>
    </location>
</feature>
<feature type="transmembrane region" description="Helical" evidence="1">
    <location>
        <begin position="20"/>
        <end position="43"/>
    </location>
</feature>
<evidence type="ECO:0000256" key="1">
    <source>
        <dbReference type="SAM" id="Phobius"/>
    </source>
</evidence>
<evidence type="ECO:0000313" key="2">
    <source>
        <dbReference type="EMBL" id="KAJ9582160.1"/>
    </source>
</evidence>
<keyword evidence="3" id="KW-1185">Reference proteome</keyword>
<feature type="non-terminal residue" evidence="2">
    <location>
        <position position="1"/>
    </location>
</feature>
<organism evidence="2 3">
    <name type="scientific">Diploptera punctata</name>
    <name type="common">Pacific beetle cockroach</name>
    <dbReference type="NCBI Taxonomy" id="6984"/>
    <lineage>
        <taxon>Eukaryota</taxon>
        <taxon>Metazoa</taxon>
        <taxon>Ecdysozoa</taxon>
        <taxon>Arthropoda</taxon>
        <taxon>Hexapoda</taxon>
        <taxon>Insecta</taxon>
        <taxon>Pterygota</taxon>
        <taxon>Neoptera</taxon>
        <taxon>Polyneoptera</taxon>
        <taxon>Dictyoptera</taxon>
        <taxon>Blattodea</taxon>
        <taxon>Blaberoidea</taxon>
        <taxon>Blaberidae</taxon>
        <taxon>Diplopterinae</taxon>
        <taxon>Diploptera</taxon>
    </lineage>
</organism>
<keyword evidence="1" id="KW-0812">Transmembrane</keyword>
<evidence type="ECO:0000313" key="3">
    <source>
        <dbReference type="Proteomes" id="UP001233999"/>
    </source>
</evidence>
<sequence>LKCSLLMRTFTNLCVKLFLFYMVETCCFNTIISVCTFPVPFFLSYPFISI</sequence>
<dbReference type="EMBL" id="JASPKZ010007822">
    <property type="protein sequence ID" value="KAJ9582160.1"/>
    <property type="molecule type" value="Genomic_DNA"/>
</dbReference>
<protein>
    <submittedName>
        <fullName evidence="2">Uncharacterized protein</fullName>
    </submittedName>
</protein>
<keyword evidence="1" id="KW-1133">Transmembrane helix</keyword>
<proteinExistence type="predicted"/>
<name>A0AAD8E9C6_DIPPU</name>
<keyword evidence="1" id="KW-0472">Membrane</keyword>
<dbReference type="Proteomes" id="UP001233999">
    <property type="component" value="Unassembled WGS sequence"/>
</dbReference>
<reference evidence="2" key="1">
    <citation type="journal article" date="2023" name="IScience">
        <title>Live-bearing cockroach genome reveals convergent evolutionary mechanisms linked to viviparity in insects and beyond.</title>
        <authorList>
            <person name="Fouks B."/>
            <person name="Harrison M.C."/>
            <person name="Mikhailova A.A."/>
            <person name="Marchal E."/>
            <person name="English S."/>
            <person name="Carruthers M."/>
            <person name="Jennings E.C."/>
            <person name="Chiamaka E.L."/>
            <person name="Frigard R.A."/>
            <person name="Pippel M."/>
            <person name="Attardo G.M."/>
            <person name="Benoit J.B."/>
            <person name="Bornberg-Bauer E."/>
            <person name="Tobe S.S."/>
        </authorList>
    </citation>
    <scope>NUCLEOTIDE SEQUENCE</scope>
    <source>
        <strain evidence="2">Stay&amp;Tobe</strain>
    </source>
</reference>
<comment type="caution">
    <text evidence="2">The sequence shown here is derived from an EMBL/GenBank/DDBJ whole genome shotgun (WGS) entry which is preliminary data.</text>
</comment>